<evidence type="ECO:0000313" key="3">
    <source>
        <dbReference type="EMBL" id="TCB96822.1"/>
    </source>
</evidence>
<sequence>MPILVAAVVVLGALCVLNLILTIGLAKRLREQSERLGDLGRPPTRVRVGQAIDAFDSATVDGHPIRSTDIADGTVVAFLSPTCGPCQDKLPALVEYGAQTWPDEPLVAVVTGDDDSADEFVQRLRPVARVVREDRDGGAVGTAFGVSAYPIIVRVARADDGRLVVADNDVVVGRPAGARA</sequence>
<evidence type="ECO:0000256" key="1">
    <source>
        <dbReference type="SAM" id="Phobius"/>
    </source>
</evidence>
<evidence type="ECO:0000313" key="4">
    <source>
        <dbReference type="Proteomes" id="UP000292274"/>
    </source>
</evidence>
<dbReference type="OrthoDB" id="128449at2"/>
<gene>
    <name evidence="3" type="ORF">E0H26_14520</name>
</gene>
<dbReference type="EMBL" id="SJJR01000008">
    <property type="protein sequence ID" value="TCB96822.1"/>
    <property type="molecule type" value="Genomic_DNA"/>
</dbReference>
<protein>
    <recommendedName>
        <fullName evidence="2">Thioredoxin domain-containing protein</fullName>
    </recommendedName>
</protein>
<evidence type="ECO:0000259" key="2">
    <source>
        <dbReference type="PROSITE" id="PS51352"/>
    </source>
</evidence>
<dbReference type="InterPro" id="IPR036249">
    <property type="entry name" value="Thioredoxin-like_sf"/>
</dbReference>
<dbReference type="Proteomes" id="UP000292274">
    <property type="component" value="Unassembled WGS sequence"/>
</dbReference>
<accession>A0A4R0GK02</accession>
<keyword evidence="1" id="KW-0472">Membrane</keyword>
<dbReference type="InterPro" id="IPR013766">
    <property type="entry name" value="Thioredoxin_domain"/>
</dbReference>
<dbReference type="Gene3D" id="3.40.30.10">
    <property type="entry name" value="Glutaredoxin"/>
    <property type="match status" value="1"/>
</dbReference>
<keyword evidence="1" id="KW-1133">Transmembrane helix</keyword>
<comment type="caution">
    <text evidence="3">The sequence shown here is derived from an EMBL/GenBank/DDBJ whole genome shotgun (WGS) entry which is preliminary data.</text>
</comment>
<reference evidence="3 4" key="1">
    <citation type="submission" date="2019-02" db="EMBL/GenBank/DDBJ databases">
        <title>Jishengella sp. nov., isolated from a root of Zingiber montanum.</title>
        <authorList>
            <person name="Kuncharoen N."/>
            <person name="Kudo T."/>
            <person name="Masahiro Y."/>
            <person name="Ohkuma M."/>
            <person name="Tanasupawat S."/>
        </authorList>
    </citation>
    <scope>NUCLEOTIDE SEQUENCE [LARGE SCALE GENOMIC DNA]</scope>
    <source>
        <strain evidence="3 4">PLAI 1-1</strain>
    </source>
</reference>
<feature type="transmembrane region" description="Helical" evidence="1">
    <location>
        <begin position="6"/>
        <end position="26"/>
    </location>
</feature>
<proteinExistence type="predicted"/>
<keyword evidence="4" id="KW-1185">Reference proteome</keyword>
<dbReference type="RefSeq" id="WP_131304135.1">
    <property type="nucleotide sequence ID" value="NZ_SJJR01000008.1"/>
</dbReference>
<feature type="domain" description="Thioredoxin" evidence="2">
    <location>
        <begin position="46"/>
        <end position="180"/>
    </location>
</feature>
<dbReference type="PROSITE" id="PS51352">
    <property type="entry name" value="THIOREDOXIN_2"/>
    <property type="match status" value="1"/>
</dbReference>
<name>A0A4R0GK02_9ACTN</name>
<keyword evidence="1" id="KW-0812">Transmembrane</keyword>
<organism evidence="3 4">
    <name type="scientific">Micromonospora zingiberis</name>
    <dbReference type="NCBI Taxonomy" id="2053011"/>
    <lineage>
        <taxon>Bacteria</taxon>
        <taxon>Bacillati</taxon>
        <taxon>Actinomycetota</taxon>
        <taxon>Actinomycetes</taxon>
        <taxon>Micromonosporales</taxon>
        <taxon>Micromonosporaceae</taxon>
        <taxon>Micromonospora</taxon>
    </lineage>
</organism>
<dbReference type="AlphaFoldDB" id="A0A4R0GK02"/>
<dbReference type="SUPFAM" id="SSF52833">
    <property type="entry name" value="Thioredoxin-like"/>
    <property type="match status" value="1"/>
</dbReference>